<evidence type="ECO:0000313" key="14">
    <source>
        <dbReference type="EMBL" id="ABN67789.1"/>
    </source>
</evidence>
<evidence type="ECO:0000256" key="11">
    <source>
        <dbReference type="ARBA" id="ARBA00023136"/>
    </source>
</evidence>
<dbReference type="AlphaFoldDB" id="A3LXD7"/>
<dbReference type="KEGG" id="pic:PICST_61651"/>
<dbReference type="InterPro" id="IPR007315">
    <property type="entry name" value="PIG-V/Gpi18"/>
</dbReference>
<evidence type="ECO:0000256" key="12">
    <source>
        <dbReference type="RuleBase" id="RU363112"/>
    </source>
</evidence>
<keyword evidence="11 12" id="KW-0472">Membrane</keyword>
<evidence type="ECO:0000256" key="6">
    <source>
        <dbReference type="ARBA" id="ARBA00022676"/>
    </source>
</evidence>
<dbReference type="eggNOG" id="KOG2647">
    <property type="taxonomic scope" value="Eukaryota"/>
</dbReference>
<sequence>MPTIPLGKLLATFILLKSLQLTLLYFTPAQFDTSSEIIVSQTKSPYGYVLTHLLNRFIVWDSVYFNYMFVNGPKYEHQYVFCPNWLKFIRNFPIGGNGYYEKLFVSLVISNALHFFSVILLYVLTLRFFKNDSKMALHSSLLMIIAPAGIFLTASYSENANNVLSLAQILAYDIAVNPQDPTRNNTKSIVSKPLYLLSGFLVAVNYTIRANSLLLGIPYLMDLFEIGVSQEAAWPILSGGSLFLSFLWSNFEAYRTFCPQRGEWCNNTLPILFSYAQNKYWGVGFLQYWSPNNIPNFLIALPVVAIHGLSIAYFWSRLPTLKKVLPWLVVNSVVIVGGLFFWNVQILVRITSFLPLSYWYVASLTGHQHKSLVYYMLIWNLLQTMLFSAFLPPA</sequence>
<keyword evidence="7 12" id="KW-0808">Transferase</keyword>
<protein>
    <recommendedName>
        <fullName evidence="4 12">GPI mannosyltransferase 2</fullName>
        <ecNumber evidence="12">2.4.1.-</ecNumber>
    </recommendedName>
</protein>
<dbReference type="OMA" id="GALFIWC"/>
<gene>
    <name evidence="14" type="ORF">PICST_61651</name>
</gene>
<dbReference type="OrthoDB" id="10252502at2759"/>
<comment type="subcellular location">
    <subcellularLocation>
        <location evidence="1 12">Endoplasmic reticulum membrane</location>
        <topology evidence="1 12">Multi-pass membrane protein</topology>
    </subcellularLocation>
</comment>
<comment type="caution">
    <text evidence="12">Lacks conserved residue(s) required for the propagation of feature annotation.</text>
</comment>
<dbReference type="EC" id="2.4.1.-" evidence="12"/>
<proteinExistence type="inferred from homology"/>
<evidence type="ECO:0000256" key="5">
    <source>
        <dbReference type="ARBA" id="ARBA00022502"/>
    </source>
</evidence>
<evidence type="ECO:0000256" key="3">
    <source>
        <dbReference type="ARBA" id="ARBA00008698"/>
    </source>
</evidence>
<dbReference type="GO" id="GO:0005789">
    <property type="term" value="C:endoplasmic reticulum membrane"/>
    <property type="evidence" value="ECO:0007669"/>
    <property type="project" value="UniProtKB-SubCell"/>
</dbReference>
<feature type="chain" id="PRO_5002655136" description="GPI mannosyltransferase 2" evidence="13">
    <location>
        <begin position="25"/>
        <end position="394"/>
    </location>
</feature>
<name>A3LXD7_PICST</name>
<dbReference type="GO" id="GO:0120563">
    <property type="term" value="F:dol-P-Man:Man(1)GlcN-acyl-PI alpha-1,6-mannosyltransferase activity"/>
    <property type="evidence" value="ECO:0007669"/>
    <property type="project" value="EnsemblFungi"/>
</dbReference>
<feature type="transmembrane region" description="Helical" evidence="12">
    <location>
        <begin position="194"/>
        <end position="220"/>
    </location>
</feature>
<dbReference type="GO" id="GO:0006506">
    <property type="term" value="P:GPI anchor biosynthetic process"/>
    <property type="evidence" value="ECO:0007669"/>
    <property type="project" value="UniProtKB-UniPathway"/>
</dbReference>
<dbReference type="UniPathway" id="UPA00196"/>
<feature type="transmembrane region" description="Helical" evidence="12">
    <location>
        <begin position="103"/>
        <end position="124"/>
    </location>
</feature>
<dbReference type="Proteomes" id="UP000002258">
    <property type="component" value="Chromosome 6"/>
</dbReference>
<dbReference type="PANTHER" id="PTHR12468">
    <property type="entry name" value="GPI MANNOSYLTRANSFERASE 2"/>
    <property type="match status" value="1"/>
</dbReference>
<dbReference type="EMBL" id="CP000500">
    <property type="protein sequence ID" value="ABN67789.1"/>
    <property type="molecule type" value="Genomic_DNA"/>
</dbReference>
<keyword evidence="5 12" id="KW-0337">GPI-anchor biosynthesis</keyword>
<feature type="transmembrane region" description="Helical" evidence="12">
    <location>
        <begin position="294"/>
        <end position="315"/>
    </location>
</feature>
<dbReference type="RefSeq" id="XP_001385818.1">
    <property type="nucleotide sequence ID" value="XM_001385781.1"/>
</dbReference>
<feature type="transmembrane region" description="Helical" evidence="12">
    <location>
        <begin position="372"/>
        <end position="391"/>
    </location>
</feature>
<evidence type="ECO:0000256" key="4">
    <source>
        <dbReference type="ARBA" id="ARBA00013795"/>
    </source>
</evidence>
<comment type="function">
    <text evidence="12">Mannosyltransferase involved in glycosylphosphatidylinositol-anchor biosynthesis.</text>
</comment>
<evidence type="ECO:0000256" key="13">
    <source>
        <dbReference type="SAM" id="SignalP"/>
    </source>
</evidence>
<dbReference type="PANTHER" id="PTHR12468:SF2">
    <property type="entry name" value="GPI MANNOSYLTRANSFERASE 2"/>
    <property type="match status" value="1"/>
</dbReference>
<keyword evidence="10 12" id="KW-1133">Transmembrane helix</keyword>
<feature type="transmembrane region" description="Helical" evidence="12">
    <location>
        <begin position="327"/>
        <end position="352"/>
    </location>
</feature>
<dbReference type="InParanoid" id="A3LXD7"/>
<feature type="transmembrane region" description="Helical" evidence="12">
    <location>
        <begin position="136"/>
        <end position="156"/>
    </location>
</feature>
<comment type="similarity">
    <text evidence="3 12">Belongs to the PIGV family.</text>
</comment>
<feature type="signal peptide" evidence="13">
    <location>
        <begin position="1"/>
        <end position="24"/>
    </location>
</feature>
<dbReference type="FunCoup" id="A3LXD7">
    <property type="interactions" value="307"/>
</dbReference>
<keyword evidence="13" id="KW-0732">Signal</keyword>
<feature type="transmembrane region" description="Helical" evidence="12">
    <location>
        <begin position="232"/>
        <end position="251"/>
    </location>
</feature>
<evidence type="ECO:0000256" key="8">
    <source>
        <dbReference type="ARBA" id="ARBA00022692"/>
    </source>
</evidence>
<evidence type="ECO:0000313" key="15">
    <source>
        <dbReference type="Proteomes" id="UP000002258"/>
    </source>
</evidence>
<keyword evidence="15" id="KW-1185">Reference proteome</keyword>
<dbReference type="HOGENOM" id="CLU_029048_0_0_1"/>
<evidence type="ECO:0000256" key="10">
    <source>
        <dbReference type="ARBA" id="ARBA00022989"/>
    </source>
</evidence>
<keyword evidence="8 12" id="KW-0812">Transmembrane</keyword>
<accession>A3LXD7</accession>
<organism evidence="14 15">
    <name type="scientific">Scheffersomyces stipitis (strain ATCC 58785 / CBS 6054 / NBRC 10063 / NRRL Y-11545)</name>
    <name type="common">Yeast</name>
    <name type="synonym">Pichia stipitis</name>
    <dbReference type="NCBI Taxonomy" id="322104"/>
    <lineage>
        <taxon>Eukaryota</taxon>
        <taxon>Fungi</taxon>
        <taxon>Dikarya</taxon>
        <taxon>Ascomycota</taxon>
        <taxon>Saccharomycotina</taxon>
        <taxon>Pichiomycetes</taxon>
        <taxon>Debaryomycetaceae</taxon>
        <taxon>Scheffersomyces</taxon>
    </lineage>
</organism>
<reference evidence="14 15" key="1">
    <citation type="journal article" date="2007" name="Nat. Biotechnol.">
        <title>Genome sequence of the lignocellulose-bioconverting and xylose-fermenting yeast Pichia stipitis.</title>
        <authorList>
            <person name="Jeffries T.W."/>
            <person name="Grigoriev I.V."/>
            <person name="Grimwood J."/>
            <person name="Laplaza J.M."/>
            <person name="Aerts A."/>
            <person name="Salamov A."/>
            <person name="Schmutz J."/>
            <person name="Lindquist E."/>
            <person name="Dehal P."/>
            <person name="Shapiro H."/>
            <person name="Jin Y.S."/>
            <person name="Passoth V."/>
            <person name="Richardson P.M."/>
        </authorList>
    </citation>
    <scope>NUCLEOTIDE SEQUENCE [LARGE SCALE GENOMIC DNA]</scope>
    <source>
        <strain evidence="15">ATCC 58785 / CBS 6054 / NBRC 10063 / NRRL Y-11545</strain>
    </source>
</reference>
<comment type="pathway">
    <text evidence="2 12">Glycolipid biosynthesis; glycosylphosphatidylinositol-anchor biosynthesis.</text>
</comment>
<evidence type="ECO:0000256" key="1">
    <source>
        <dbReference type="ARBA" id="ARBA00004477"/>
    </source>
</evidence>
<dbReference type="STRING" id="322104.A3LXD7"/>
<dbReference type="GO" id="GO:0120097">
    <property type="term" value="C:glycosylphosphatidylinositol-mannosyltransferase II complex"/>
    <property type="evidence" value="ECO:0007669"/>
    <property type="project" value="EnsemblFungi"/>
</dbReference>
<keyword evidence="9 12" id="KW-0256">Endoplasmic reticulum</keyword>
<evidence type="ECO:0000256" key="2">
    <source>
        <dbReference type="ARBA" id="ARBA00004687"/>
    </source>
</evidence>
<dbReference type="Pfam" id="PF04188">
    <property type="entry name" value="Mannosyl_trans2"/>
    <property type="match status" value="2"/>
</dbReference>
<evidence type="ECO:0000256" key="7">
    <source>
        <dbReference type="ARBA" id="ARBA00022679"/>
    </source>
</evidence>
<evidence type="ECO:0000256" key="9">
    <source>
        <dbReference type="ARBA" id="ARBA00022824"/>
    </source>
</evidence>
<keyword evidence="6 12" id="KW-0328">Glycosyltransferase</keyword>
<dbReference type="GeneID" id="4840020"/>